<name>A0A9D1CET3_AQUAO</name>
<gene>
    <name evidence="2" type="ORF">EYH37_00815</name>
</gene>
<proteinExistence type="predicted"/>
<reference evidence="2" key="1">
    <citation type="journal article" date="2020" name="ISME J.">
        <title>Gammaproteobacteria mediating utilization of methyl-, sulfur- and petroleum organic compounds in deep ocean hydrothermal plumes.</title>
        <authorList>
            <person name="Zhou Z."/>
            <person name="Liu Y."/>
            <person name="Pan J."/>
            <person name="Cron B.R."/>
            <person name="Toner B.M."/>
            <person name="Anantharaman K."/>
            <person name="Breier J.A."/>
            <person name="Dick G.J."/>
            <person name="Li M."/>
        </authorList>
    </citation>
    <scope>NUCLEOTIDE SEQUENCE</scope>
    <source>
        <strain evidence="2">SZUA-1501</strain>
    </source>
</reference>
<evidence type="ECO:0000313" key="2">
    <source>
        <dbReference type="EMBL" id="HIP97899.1"/>
    </source>
</evidence>
<feature type="domain" description="Putative Se/S carrier protein-like" evidence="1">
    <location>
        <begin position="105"/>
        <end position="172"/>
    </location>
</feature>
<comment type="caution">
    <text evidence="2">The sequence shown here is derived from an EMBL/GenBank/DDBJ whole genome shotgun (WGS) entry which is preliminary data.</text>
</comment>
<evidence type="ECO:0000259" key="1">
    <source>
        <dbReference type="Pfam" id="PF11823"/>
    </source>
</evidence>
<dbReference type="Pfam" id="PF11823">
    <property type="entry name" value="Se_S_carrier"/>
    <property type="match status" value="1"/>
</dbReference>
<dbReference type="Proteomes" id="UP000606463">
    <property type="component" value="Unassembled WGS sequence"/>
</dbReference>
<dbReference type="AlphaFoldDB" id="A0A9D1CET3"/>
<accession>A0A9D1CET3</accession>
<dbReference type="InterPro" id="IPR021778">
    <property type="entry name" value="Se/S_carrier-like"/>
</dbReference>
<organism evidence="2 3">
    <name type="scientific">Aquifex aeolicus</name>
    <dbReference type="NCBI Taxonomy" id="63363"/>
    <lineage>
        <taxon>Bacteria</taxon>
        <taxon>Pseudomonadati</taxon>
        <taxon>Aquificota</taxon>
        <taxon>Aquificia</taxon>
        <taxon>Aquificales</taxon>
        <taxon>Aquificaceae</taxon>
        <taxon>Aquifex</taxon>
    </lineage>
</organism>
<sequence length="188" mass="21490">MAVELDITLLEFPKNLALVSRKVKESSPKSIVRVYHPPEVGKLIEKWCQQTGNTFRSIYPTLSEVERGKGFHGVCLNEKLSFYLTGLRLHLKEYLLRFMGKYPPYLFNFISIDCALRGMEFLEKEGFEFTILPSPKEVEGYCGFAVGFKDSKTCIKGFNTLLENKIGVEVIFKQVKGGFEIIKTAWES</sequence>
<dbReference type="EMBL" id="DQVE01000009">
    <property type="protein sequence ID" value="HIP97899.1"/>
    <property type="molecule type" value="Genomic_DNA"/>
</dbReference>
<evidence type="ECO:0000313" key="3">
    <source>
        <dbReference type="Proteomes" id="UP000606463"/>
    </source>
</evidence>
<protein>
    <submittedName>
        <fullName evidence="2">DUF3343 domain-containing protein</fullName>
    </submittedName>
</protein>